<evidence type="ECO:0000256" key="4">
    <source>
        <dbReference type="HAMAP-Rule" id="MF_00923"/>
    </source>
</evidence>
<dbReference type="Pfam" id="PF13360">
    <property type="entry name" value="PQQ_2"/>
    <property type="match status" value="1"/>
</dbReference>
<dbReference type="RefSeq" id="WP_161812069.1">
    <property type="nucleotide sequence ID" value="NZ_BLJN01000002.1"/>
</dbReference>
<dbReference type="GO" id="GO:0051205">
    <property type="term" value="P:protein insertion into membrane"/>
    <property type="evidence" value="ECO:0007669"/>
    <property type="project" value="UniProtKB-UniRule"/>
</dbReference>
<comment type="subunit">
    <text evidence="4">Part of the Bam complex.</text>
</comment>
<dbReference type="Proteomes" id="UP000445000">
    <property type="component" value="Unassembled WGS sequence"/>
</dbReference>
<organism evidence="6 7">
    <name type="scientific">Steroidobacter agaridevorans</name>
    <dbReference type="NCBI Taxonomy" id="2695856"/>
    <lineage>
        <taxon>Bacteria</taxon>
        <taxon>Pseudomonadati</taxon>
        <taxon>Pseudomonadota</taxon>
        <taxon>Gammaproteobacteria</taxon>
        <taxon>Steroidobacterales</taxon>
        <taxon>Steroidobacteraceae</taxon>
        <taxon>Steroidobacter</taxon>
    </lineage>
</organism>
<dbReference type="PROSITE" id="PS51257">
    <property type="entry name" value="PROKAR_LIPOPROTEIN"/>
    <property type="match status" value="1"/>
</dbReference>
<keyword evidence="2 4" id="KW-0472">Membrane</keyword>
<dbReference type="InterPro" id="IPR015943">
    <property type="entry name" value="WD40/YVTN_repeat-like_dom_sf"/>
</dbReference>
<dbReference type="InterPro" id="IPR011047">
    <property type="entry name" value="Quinoprotein_ADH-like_sf"/>
</dbReference>
<evidence type="ECO:0000259" key="5">
    <source>
        <dbReference type="Pfam" id="PF13360"/>
    </source>
</evidence>
<evidence type="ECO:0000313" key="6">
    <source>
        <dbReference type="EMBL" id="GFE80377.1"/>
    </source>
</evidence>
<reference evidence="7" key="1">
    <citation type="submission" date="2020-01" db="EMBL/GenBank/DDBJ databases">
        <title>'Steroidobacter agaridevorans' sp. nov., agar-degrading bacteria isolated from rhizosphere soils.</title>
        <authorList>
            <person name="Ikenaga M."/>
            <person name="Kataoka M."/>
            <person name="Murouchi A."/>
            <person name="Katsuragi S."/>
            <person name="Sakai M."/>
        </authorList>
    </citation>
    <scope>NUCLEOTIDE SEQUENCE [LARGE SCALE GENOMIC DNA]</scope>
    <source>
        <strain evidence="7">YU21-B</strain>
    </source>
</reference>
<keyword evidence="7" id="KW-1185">Reference proteome</keyword>
<comment type="caution">
    <text evidence="6">The sequence shown here is derived from an EMBL/GenBank/DDBJ whole genome shotgun (WGS) entry which is preliminary data.</text>
</comment>
<dbReference type="EMBL" id="BLJN01000002">
    <property type="protein sequence ID" value="GFE80377.1"/>
    <property type="molecule type" value="Genomic_DNA"/>
</dbReference>
<comment type="similarity">
    <text evidence="4">Belongs to the BamB family.</text>
</comment>
<protein>
    <recommendedName>
        <fullName evidence="4">Outer membrane protein assembly factor BamB</fullName>
    </recommendedName>
</protein>
<keyword evidence="4" id="KW-0564">Palmitate</keyword>
<dbReference type="NCBIfam" id="TIGR03300">
    <property type="entry name" value="assembly_YfgL"/>
    <property type="match status" value="1"/>
</dbReference>
<accession>A0A829YAP9</accession>
<comment type="function">
    <text evidence="4">Part of the outer membrane protein assembly complex, which is involved in assembly and insertion of beta-barrel proteins into the outer membrane.</text>
</comment>
<gene>
    <name evidence="4 6" type="primary">bamB</name>
    <name evidence="6" type="ORF">GCM10011487_23770</name>
</gene>
<keyword evidence="4" id="KW-0449">Lipoprotein</keyword>
<evidence type="ECO:0000256" key="3">
    <source>
        <dbReference type="ARBA" id="ARBA00023237"/>
    </source>
</evidence>
<dbReference type="InterPro" id="IPR018391">
    <property type="entry name" value="PQQ_b-propeller_rpt"/>
</dbReference>
<evidence type="ECO:0000256" key="1">
    <source>
        <dbReference type="ARBA" id="ARBA00022729"/>
    </source>
</evidence>
<dbReference type="Gene3D" id="2.130.10.10">
    <property type="entry name" value="YVTN repeat-like/Quinoprotein amine dehydrogenase"/>
    <property type="match status" value="1"/>
</dbReference>
<proteinExistence type="inferred from homology"/>
<dbReference type="GO" id="GO:0009279">
    <property type="term" value="C:cell outer membrane"/>
    <property type="evidence" value="ECO:0007669"/>
    <property type="project" value="UniProtKB-SubCell"/>
</dbReference>
<dbReference type="GO" id="GO:0043165">
    <property type="term" value="P:Gram-negative-bacterium-type cell outer membrane assembly"/>
    <property type="evidence" value="ECO:0007669"/>
    <property type="project" value="UniProtKB-UniRule"/>
</dbReference>
<feature type="domain" description="Pyrrolo-quinoline quinone repeat" evidence="5">
    <location>
        <begin position="85"/>
        <end position="316"/>
    </location>
</feature>
<dbReference type="PANTHER" id="PTHR34512">
    <property type="entry name" value="CELL SURFACE PROTEIN"/>
    <property type="match status" value="1"/>
</dbReference>
<keyword evidence="1 4" id="KW-0732">Signal</keyword>
<dbReference type="AlphaFoldDB" id="A0A829YAP9"/>
<comment type="subcellular location">
    <subcellularLocation>
        <location evidence="4">Cell outer membrane</location>
        <topology evidence="4">Lipid-anchor</topology>
    </subcellularLocation>
</comment>
<dbReference type="SMART" id="SM00564">
    <property type="entry name" value="PQQ"/>
    <property type="match status" value="6"/>
</dbReference>
<name>A0A829YAP9_9GAMM</name>
<dbReference type="InterPro" id="IPR017687">
    <property type="entry name" value="BamB"/>
</dbReference>
<dbReference type="PANTHER" id="PTHR34512:SF30">
    <property type="entry name" value="OUTER MEMBRANE PROTEIN ASSEMBLY FACTOR BAMB"/>
    <property type="match status" value="1"/>
</dbReference>
<sequence>MIDKKTSLNRLYRGARIAAAATALLVMLGCDNDKEVDPPAELTEIKATRDVHRVWTAGLGGDSERMRLALRPIVVDGVVYAASHDGEVIAMAAANGKRNWIAKTKLALSAGPEVANGLVVLGSSDGDIIALDASNGAQRWRKAIASEILAQPLIVNDVVVIRTVDGHVEGLSATDGATKWAVDEQVPRLTLRGTAPPVLAGDRIIAGFDNGKVLAIDPRNGEVMWDTIVNSPRGRTELERLSDIDSPARIAGDDIFVVGFQGRVAMLARDSGQIWWARDASSYRGFTMDEQNLYLTNADSVVIAMRRSDGAVQWEQDTMKRRGLTSPAIDGDALVVGDFEGYLHWLDKATGAIVARQKTDGERITNAAISDNERVFVQTDSGKLLAFQSKAREVKTADSGQ</sequence>
<evidence type="ECO:0000256" key="2">
    <source>
        <dbReference type="ARBA" id="ARBA00023136"/>
    </source>
</evidence>
<dbReference type="InterPro" id="IPR002372">
    <property type="entry name" value="PQQ_rpt_dom"/>
</dbReference>
<keyword evidence="3 4" id="KW-0998">Cell outer membrane</keyword>
<dbReference type="HAMAP" id="MF_00923">
    <property type="entry name" value="OM_assembly_BamB"/>
    <property type="match status" value="1"/>
</dbReference>
<dbReference type="SUPFAM" id="SSF50998">
    <property type="entry name" value="Quinoprotein alcohol dehydrogenase-like"/>
    <property type="match status" value="1"/>
</dbReference>
<evidence type="ECO:0000313" key="7">
    <source>
        <dbReference type="Proteomes" id="UP000445000"/>
    </source>
</evidence>